<dbReference type="STRING" id="1229664.N4UDY1"/>
<dbReference type="Gene3D" id="3.90.25.10">
    <property type="entry name" value="UDP-galactose 4-epimerase, domain 1"/>
    <property type="match status" value="1"/>
</dbReference>
<proteinExistence type="predicted"/>
<dbReference type="PANTHER" id="PTHR42748">
    <property type="entry name" value="NITROGEN METABOLITE REPRESSION PROTEIN NMRA FAMILY MEMBER"/>
    <property type="match status" value="1"/>
</dbReference>
<evidence type="ECO:0000313" key="2">
    <source>
        <dbReference type="EMBL" id="ENH68225.1"/>
    </source>
</evidence>
<dbReference type="OMA" id="CITFTEG"/>
<dbReference type="PANTHER" id="PTHR42748:SF22">
    <property type="entry name" value="NMRA-LIKE DOMAIN-CONTAINING PROTEIN"/>
    <property type="match status" value="1"/>
</dbReference>
<dbReference type="Gene3D" id="3.40.50.720">
    <property type="entry name" value="NAD(P)-binding Rossmann-like Domain"/>
    <property type="match status" value="1"/>
</dbReference>
<reference evidence="3" key="1">
    <citation type="submission" date="2012-09" db="EMBL/GenBank/DDBJ databases">
        <title>Genome sequencing and comparative transcriptomics of race 1 and race 4 of banana pathogen: Fusarium oxysporum f. sp. cubense.</title>
        <authorList>
            <person name="Fang X."/>
            <person name="Huang J."/>
        </authorList>
    </citation>
    <scope>NUCLEOTIDE SEQUENCE [LARGE SCALE GENOMIC DNA]</scope>
    <source>
        <strain evidence="3">race 1</strain>
    </source>
</reference>
<dbReference type="GO" id="GO:0005634">
    <property type="term" value="C:nucleus"/>
    <property type="evidence" value="ECO:0007669"/>
    <property type="project" value="TreeGrafter"/>
</dbReference>
<accession>N4UDY1</accession>
<dbReference type="EMBL" id="KB730254">
    <property type="protein sequence ID" value="ENH68225.1"/>
    <property type="molecule type" value="Genomic_DNA"/>
</dbReference>
<reference evidence="3" key="2">
    <citation type="journal article" date="2014" name="PLoS ONE">
        <title>Genome and Transcriptome Analysis of the Fungal Pathogen Fusarium oxysporum f. sp. cubense Causing Banana Vascular Wilt Disease.</title>
        <authorList>
            <person name="Guo L."/>
            <person name="Han L."/>
            <person name="Yang L."/>
            <person name="Zeng H."/>
            <person name="Fan D."/>
            <person name="Zhu Y."/>
            <person name="Feng Y."/>
            <person name="Wang G."/>
            <person name="Peng C."/>
            <person name="Jiang X."/>
            <person name="Zhou D."/>
            <person name="Ni P."/>
            <person name="Liang C."/>
            <person name="Liu L."/>
            <person name="Wang J."/>
            <person name="Mao C."/>
            <person name="Fang X."/>
            <person name="Peng M."/>
            <person name="Huang J."/>
        </authorList>
    </citation>
    <scope>NUCLEOTIDE SEQUENCE [LARGE SCALE GENOMIC DNA]</scope>
    <source>
        <strain evidence="3">race 1</strain>
    </source>
</reference>
<dbReference type="HOGENOM" id="CLU_073157_0_0_1"/>
<gene>
    <name evidence="2" type="ORF">FOC1_g10000538</name>
</gene>
<protein>
    <submittedName>
        <fullName evidence="2">Uncharacterized protein</fullName>
    </submittedName>
</protein>
<dbReference type="VEuPathDB" id="FungiDB:FOC1_g10000538"/>
<dbReference type="AlphaFoldDB" id="N4UDY1"/>
<dbReference type="InterPro" id="IPR051164">
    <property type="entry name" value="NmrA-like_oxidored"/>
</dbReference>
<keyword evidence="1" id="KW-0521">NADP</keyword>
<sequence>MNRGRCLEYIFTSNPRSLLQDKPTSRSEFFQAFIRKVDSIMALTMDPSSPEAKELQSMGANVVQHVLGCQREVIKVIKDTGCDTICLIPPAHPNKFDISAELVNAAAMSNVANVCLINRQPQLQEFIDLESLTLSAKGNSATQLGHSPVVIRAGFYADNLLLYAPQAQKDGILPLQIGTGHKFAPVALGASSPLFAAHVLTGKGQHGFDDKHRGQMMVVTGLMLCAGEELATAASQALGVKMEFENISETEARKVLCAQSESDDSE</sequence>
<evidence type="ECO:0000313" key="3">
    <source>
        <dbReference type="Proteomes" id="UP000016928"/>
    </source>
</evidence>
<dbReference type="SUPFAM" id="SSF51735">
    <property type="entry name" value="NAD(P)-binding Rossmann-fold domains"/>
    <property type="match status" value="1"/>
</dbReference>
<dbReference type="InterPro" id="IPR036291">
    <property type="entry name" value="NAD(P)-bd_dom_sf"/>
</dbReference>
<dbReference type="OrthoDB" id="10254221at2759"/>
<evidence type="ECO:0000256" key="1">
    <source>
        <dbReference type="ARBA" id="ARBA00022857"/>
    </source>
</evidence>
<organism evidence="2 3">
    <name type="scientific">Fusarium oxysporum f. sp. cubense (strain race 1)</name>
    <name type="common">Panama disease fungus</name>
    <dbReference type="NCBI Taxonomy" id="1229664"/>
    <lineage>
        <taxon>Eukaryota</taxon>
        <taxon>Fungi</taxon>
        <taxon>Dikarya</taxon>
        <taxon>Ascomycota</taxon>
        <taxon>Pezizomycotina</taxon>
        <taxon>Sordariomycetes</taxon>
        <taxon>Hypocreomycetidae</taxon>
        <taxon>Hypocreales</taxon>
        <taxon>Nectriaceae</taxon>
        <taxon>Fusarium</taxon>
        <taxon>Fusarium oxysporum species complex</taxon>
    </lineage>
</organism>
<dbReference type="Proteomes" id="UP000016928">
    <property type="component" value="Unassembled WGS sequence"/>
</dbReference>
<name>N4UDY1_FUSC1</name>